<proteinExistence type="predicted"/>
<comment type="caution">
    <text evidence="2">The sequence shown here is derived from an EMBL/GenBank/DDBJ whole genome shotgun (WGS) entry which is preliminary data.</text>
</comment>
<feature type="region of interest" description="Disordered" evidence="1">
    <location>
        <begin position="100"/>
        <end position="128"/>
    </location>
</feature>
<dbReference type="EMBL" id="CAJJDM010000132">
    <property type="protein sequence ID" value="CAD8106136.1"/>
    <property type="molecule type" value="Genomic_DNA"/>
</dbReference>
<dbReference type="AlphaFoldDB" id="A0A8S1PSM6"/>
<keyword evidence="3" id="KW-1185">Reference proteome</keyword>
<feature type="compositionally biased region" description="Low complexity" evidence="1">
    <location>
        <begin position="105"/>
        <end position="117"/>
    </location>
</feature>
<name>A0A8S1PSM6_PARPR</name>
<gene>
    <name evidence="2" type="ORF">PPRIM_AZ9-3.1.T1290119</name>
</gene>
<evidence type="ECO:0000313" key="2">
    <source>
        <dbReference type="EMBL" id="CAD8106136.1"/>
    </source>
</evidence>
<evidence type="ECO:0000313" key="3">
    <source>
        <dbReference type="Proteomes" id="UP000688137"/>
    </source>
</evidence>
<evidence type="ECO:0000256" key="1">
    <source>
        <dbReference type="SAM" id="MobiDB-lite"/>
    </source>
</evidence>
<protein>
    <submittedName>
        <fullName evidence="2">Uncharacterized protein</fullName>
    </submittedName>
</protein>
<organism evidence="2 3">
    <name type="scientific">Paramecium primaurelia</name>
    <dbReference type="NCBI Taxonomy" id="5886"/>
    <lineage>
        <taxon>Eukaryota</taxon>
        <taxon>Sar</taxon>
        <taxon>Alveolata</taxon>
        <taxon>Ciliophora</taxon>
        <taxon>Intramacronucleata</taxon>
        <taxon>Oligohymenophorea</taxon>
        <taxon>Peniculida</taxon>
        <taxon>Parameciidae</taxon>
        <taxon>Paramecium</taxon>
    </lineage>
</organism>
<sequence>MYNKHHLSTKNLDGPKLDTTQVRRKSCVCDQCGQTALKEDQLPNQLCEIAYHKKTRLADVFLSKLDGARKYMRNDHKKKNFRIYARNPLFILRSKPELDESMHLQTSPSKSTSPQQQRIKTEQPQIIHSRSHKYVPTSNCFLQNIKQQVIRQQKTINRLLKDRKAIQSVQFSPCEIIPVIKSPQKNKKTLIKQQLKPLPKQQQLQTKFNGLIREFFNSSKSKQY</sequence>
<dbReference type="Proteomes" id="UP000688137">
    <property type="component" value="Unassembled WGS sequence"/>
</dbReference>
<reference evidence="2" key="1">
    <citation type="submission" date="2021-01" db="EMBL/GenBank/DDBJ databases">
        <authorList>
            <consortium name="Genoscope - CEA"/>
            <person name="William W."/>
        </authorList>
    </citation>
    <scope>NUCLEOTIDE SEQUENCE</scope>
</reference>
<dbReference type="OMA" id="DGARKYM"/>
<accession>A0A8S1PSM6</accession>